<accession>A0A0H2LP19</accession>
<evidence type="ECO:0000313" key="2">
    <source>
        <dbReference type="EMBL" id="KLN52073.1"/>
    </source>
</evidence>
<dbReference type="Proteomes" id="UP000035170">
    <property type="component" value="Unassembled WGS sequence"/>
</dbReference>
<sequence>MDQVTQQNAALVEEAAAAAQSMQEQAASLVGAVSVFRLEPGTQALRPEPAFAAPTALRPLQAVPKVLRPAAGRKNEAAAAPQLAAAGTAGGDWTEF</sequence>
<dbReference type="PATRIC" id="fig|34073.19.peg.7038"/>
<protein>
    <submittedName>
        <fullName evidence="2">Methyl-accepting chemotaxis protein III</fullName>
    </submittedName>
</protein>
<feature type="compositionally biased region" description="Low complexity" evidence="1">
    <location>
        <begin position="77"/>
        <end position="87"/>
    </location>
</feature>
<proteinExistence type="predicted"/>
<evidence type="ECO:0000256" key="1">
    <source>
        <dbReference type="SAM" id="MobiDB-lite"/>
    </source>
</evidence>
<evidence type="ECO:0000313" key="3">
    <source>
        <dbReference type="Proteomes" id="UP000035170"/>
    </source>
</evidence>
<organism evidence="2 3">
    <name type="scientific">Variovorax paradoxus</name>
    <dbReference type="NCBI Taxonomy" id="34073"/>
    <lineage>
        <taxon>Bacteria</taxon>
        <taxon>Pseudomonadati</taxon>
        <taxon>Pseudomonadota</taxon>
        <taxon>Betaproteobacteria</taxon>
        <taxon>Burkholderiales</taxon>
        <taxon>Comamonadaceae</taxon>
        <taxon>Variovorax</taxon>
    </lineage>
</organism>
<dbReference type="AlphaFoldDB" id="A0A0H2LP19"/>
<gene>
    <name evidence="2" type="primary">trg3</name>
    <name evidence="2" type="ORF">VPARA_68140</name>
</gene>
<name>A0A0H2LP19_VARPD</name>
<comment type="caution">
    <text evidence="2">The sequence shown here is derived from an EMBL/GenBank/DDBJ whole genome shotgun (WGS) entry which is preliminary data.</text>
</comment>
<feature type="region of interest" description="Disordered" evidence="1">
    <location>
        <begin position="72"/>
        <end position="96"/>
    </location>
</feature>
<keyword evidence="3" id="KW-1185">Reference proteome</keyword>
<dbReference type="EMBL" id="JZWI01000077">
    <property type="protein sequence ID" value="KLN52073.1"/>
    <property type="molecule type" value="Genomic_DNA"/>
</dbReference>
<reference evidence="2 3" key="1">
    <citation type="submission" date="2015-03" db="EMBL/GenBank/DDBJ databases">
        <title>Genome sequence of Variovorax paradoxus TBEA6.</title>
        <authorList>
            <person name="Poehlein A."/>
            <person name="Schuldes J."/>
            <person name="Wuebbeler J.H."/>
            <person name="Hiessl S."/>
            <person name="Steinbuechel A."/>
            <person name="Daniel R."/>
        </authorList>
    </citation>
    <scope>NUCLEOTIDE SEQUENCE [LARGE SCALE GENOMIC DNA]</scope>
    <source>
        <strain evidence="2 3">TBEA6</strain>
    </source>
</reference>